<feature type="compositionally biased region" description="Polar residues" evidence="1">
    <location>
        <begin position="281"/>
        <end position="292"/>
    </location>
</feature>
<dbReference type="EMBL" id="AP023366">
    <property type="protein sequence ID" value="BCJ85264.1"/>
    <property type="molecule type" value="Genomic_DNA"/>
</dbReference>
<dbReference type="CDD" id="cd17470">
    <property type="entry name" value="T3SS_Flik_C"/>
    <property type="match status" value="1"/>
</dbReference>
<dbReference type="Proteomes" id="UP000593802">
    <property type="component" value="Chromosome"/>
</dbReference>
<feature type="region of interest" description="Disordered" evidence="1">
    <location>
        <begin position="267"/>
        <end position="338"/>
    </location>
</feature>
<dbReference type="Gene3D" id="3.30.750.140">
    <property type="match status" value="1"/>
</dbReference>
<dbReference type="AlphaFoldDB" id="A0A7I8D583"/>
<gene>
    <name evidence="3" type="ORF">skT53_02490</name>
</gene>
<evidence type="ECO:0000313" key="3">
    <source>
        <dbReference type="EMBL" id="BCJ85264.1"/>
    </source>
</evidence>
<proteinExistence type="predicted"/>
<protein>
    <recommendedName>
        <fullName evidence="2">Flagellar hook-length control protein-like C-terminal domain-containing protein</fullName>
    </recommendedName>
</protein>
<feature type="region of interest" description="Disordered" evidence="1">
    <location>
        <begin position="470"/>
        <end position="508"/>
    </location>
</feature>
<name>A0A7I8D583_9BACL</name>
<sequence length="533" mass="55029">MNTMGSMAPQMAVTAVPQTAQTSVAASAGNASRSSVSSAKNSNLFQKLFADQLAQDSATDRAPALNRLKQLLSGLDPQQMADVLAMLGMSASQLQSLLGASLGTAEPIGAGGTTQNAVMSQIGASNAGMLAPFSSNLVVFGQLLAASGQASVGLNGQTATETPLDRSGNLLTILQDKLAKVLEAAGIPVETAVAKMKQAMGQDKSLVETIAQLLQSADSMQPVNTELESVNAVQTAGQTAQSVNSIQTAQGAFLTFVAGGSSKAAAVDSKTNGKQDLPKTGKSQPVGMQQPAQIRPELDSLQSAVSQTQPDAKQAGQDQTNGLGNPDRGTNPNLSAKTADSDLNSLLLFQMATGKPADGASQSVGQTAQRPIQVTIPAEQFKTDFGGMLLKQATLVQQGGMNEMRITLVPEGLGEMQVRIAGENGRISLQISADTQYAKGLLDSGIGMLRQQLESQGIQVVRLEVVSSSANNNTSASPQGMFSGQQNPQQQTGSGTHNPNRGQQGNAPISIEDSAFLTGDWGEKANGQFDMTA</sequence>
<reference evidence="3 4" key="1">
    <citation type="submission" date="2020-08" db="EMBL/GenBank/DDBJ databases">
        <title>Complete Genome Sequence of Effusibacillus dendaii Strain skT53, Isolated from Farmland soil.</title>
        <authorList>
            <person name="Konishi T."/>
            <person name="Kawasaki H."/>
        </authorList>
    </citation>
    <scope>NUCLEOTIDE SEQUENCE [LARGE SCALE GENOMIC DNA]</scope>
    <source>
        <strain evidence="4">skT53</strain>
    </source>
</reference>
<dbReference type="RefSeq" id="WP_200759406.1">
    <property type="nucleotide sequence ID" value="NZ_AP023366.1"/>
</dbReference>
<dbReference type="KEGG" id="eff:skT53_02490"/>
<dbReference type="InterPro" id="IPR038610">
    <property type="entry name" value="FliK-like_C_sf"/>
</dbReference>
<organism evidence="3 4">
    <name type="scientific">Effusibacillus dendaii</name>
    <dbReference type="NCBI Taxonomy" id="2743772"/>
    <lineage>
        <taxon>Bacteria</taxon>
        <taxon>Bacillati</taxon>
        <taxon>Bacillota</taxon>
        <taxon>Bacilli</taxon>
        <taxon>Bacillales</taxon>
        <taxon>Alicyclobacillaceae</taxon>
        <taxon>Effusibacillus</taxon>
    </lineage>
</organism>
<evidence type="ECO:0000259" key="2">
    <source>
        <dbReference type="Pfam" id="PF02120"/>
    </source>
</evidence>
<feature type="domain" description="Flagellar hook-length control protein-like C-terminal" evidence="2">
    <location>
        <begin position="394"/>
        <end position="472"/>
    </location>
</feature>
<feature type="compositionally biased region" description="Polar residues" evidence="1">
    <location>
        <begin position="478"/>
        <end position="507"/>
    </location>
</feature>
<dbReference type="Pfam" id="PF02120">
    <property type="entry name" value="Flg_hook"/>
    <property type="match status" value="1"/>
</dbReference>
<dbReference type="InterPro" id="IPR021136">
    <property type="entry name" value="Flagellar_hook_control-like_C"/>
</dbReference>
<evidence type="ECO:0000313" key="4">
    <source>
        <dbReference type="Proteomes" id="UP000593802"/>
    </source>
</evidence>
<keyword evidence="4" id="KW-1185">Reference proteome</keyword>
<feature type="compositionally biased region" description="Polar residues" evidence="1">
    <location>
        <begin position="300"/>
        <end position="338"/>
    </location>
</feature>
<evidence type="ECO:0000256" key="1">
    <source>
        <dbReference type="SAM" id="MobiDB-lite"/>
    </source>
</evidence>
<accession>A0A7I8D583</accession>